<proteinExistence type="predicted"/>
<dbReference type="Proteomes" id="UP000319432">
    <property type="component" value="Chromosome"/>
</dbReference>
<accession>A0A518V5G9</accession>
<protein>
    <submittedName>
        <fullName evidence="1">2,3-diaminopropionate biosynthesis protein SbnB</fullName>
    </submittedName>
</protein>
<dbReference type="OrthoDB" id="9792005at2"/>
<dbReference type="GO" id="GO:0016639">
    <property type="term" value="F:oxidoreductase activity, acting on the CH-NH2 group of donors, NAD or NADP as acceptor"/>
    <property type="evidence" value="ECO:0007669"/>
    <property type="project" value="InterPro"/>
</dbReference>
<dbReference type="GO" id="GO:0019290">
    <property type="term" value="P:siderophore biosynthetic process"/>
    <property type="evidence" value="ECO:0007669"/>
    <property type="project" value="InterPro"/>
</dbReference>
<dbReference type="InterPro" id="IPR036291">
    <property type="entry name" value="NAD(P)-bd_dom_sf"/>
</dbReference>
<sequence>MLYMNESDIKSIGFQWNEIVQVIENAVHCLAENDYAQPIKPYLRYGEPQNRIIAMPAYVGGEINQAGIKWIASFPKNIEKNIPRAHSVVILNDAATGEPHAIINTALLSILRTAGVTGSIIKAYSKGRELDRLKVGIIGWGPIGQHHFKMVTELLKDKIDSIALYDLRPINKDEIEYEHKDHIHVCASWEEAYKDADIFITCTVSKEAYIDQEPKKGSLQLNVSLRDYKTDIFEYVQNGIIVDDWEEVCRENTGIEMMALEKGLKKEATQSIVDVICKNGMQKFDKDQVIMFNPMGMAIFDIAVGSYYYDKAKSLQVGTKL</sequence>
<dbReference type="PIRSF" id="PIRSF001439">
    <property type="entry name" value="CryM"/>
    <property type="match status" value="1"/>
</dbReference>
<dbReference type="NCBIfam" id="TIGR03944">
    <property type="entry name" value="dehyd_SbnB_fam"/>
    <property type="match status" value="1"/>
</dbReference>
<dbReference type="EMBL" id="CP033464">
    <property type="protein sequence ID" value="QDX92244.1"/>
    <property type="molecule type" value="Genomic_DNA"/>
</dbReference>
<name>A0A518V5G9_BRELA</name>
<dbReference type="InterPro" id="IPR023866">
    <property type="entry name" value="SbnB"/>
</dbReference>
<dbReference type="SUPFAM" id="SSF51735">
    <property type="entry name" value="NAD(P)-binding Rossmann-fold domains"/>
    <property type="match status" value="1"/>
</dbReference>
<evidence type="ECO:0000313" key="2">
    <source>
        <dbReference type="Proteomes" id="UP000319432"/>
    </source>
</evidence>
<dbReference type="GO" id="GO:0005737">
    <property type="term" value="C:cytoplasm"/>
    <property type="evidence" value="ECO:0007669"/>
    <property type="project" value="TreeGrafter"/>
</dbReference>
<dbReference type="InterPro" id="IPR003462">
    <property type="entry name" value="ODC_Mu_crystall"/>
</dbReference>
<gene>
    <name evidence="1" type="primary">sbnB</name>
    <name evidence="1" type="ORF">EEL30_07675</name>
</gene>
<keyword evidence="2" id="KW-1185">Reference proteome</keyword>
<dbReference type="AlphaFoldDB" id="A0A518V5G9"/>
<dbReference type="Gene3D" id="3.40.50.720">
    <property type="entry name" value="NAD(P)-binding Rossmann-like Domain"/>
    <property type="match status" value="1"/>
</dbReference>
<evidence type="ECO:0000313" key="1">
    <source>
        <dbReference type="EMBL" id="QDX92244.1"/>
    </source>
</evidence>
<dbReference type="Gene3D" id="3.30.1780.10">
    <property type="entry name" value="ornithine cyclodeaminase, domain 1"/>
    <property type="match status" value="1"/>
</dbReference>
<dbReference type="Pfam" id="PF02423">
    <property type="entry name" value="OCD_Mu_crystall"/>
    <property type="match status" value="1"/>
</dbReference>
<dbReference type="PANTHER" id="PTHR13812">
    <property type="entry name" value="KETIMINE REDUCTASE MU-CRYSTALLIN"/>
    <property type="match status" value="1"/>
</dbReference>
<dbReference type="InterPro" id="IPR023401">
    <property type="entry name" value="ODC_N"/>
</dbReference>
<dbReference type="PANTHER" id="PTHR13812:SF19">
    <property type="entry name" value="KETIMINE REDUCTASE MU-CRYSTALLIN"/>
    <property type="match status" value="1"/>
</dbReference>
<organism evidence="1 2">
    <name type="scientific">Brevibacillus laterosporus</name>
    <name type="common">Bacillus laterosporus</name>
    <dbReference type="NCBI Taxonomy" id="1465"/>
    <lineage>
        <taxon>Bacteria</taxon>
        <taxon>Bacillati</taxon>
        <taxon>Bacillota</taxon>
        <taxon>Bacilli</taxon>
        <taxon>Bacillales</taxon>
        <taxon>Paenibacillaceae</taxon>
        <taxon>Brevibacillus</taxon>
    </lineage>
</organism>
<reference evidence="1 2" key="1">
    <citation type="submission" date="2018-11" db="EMBL/GenBank/DDBJ databases">
        <title>Phylogenetic determinants of toxin gene distribution in genomes of Brevibacillus laterosporus.</title>
        <authorList>
            <person name="Glare T.R."/>
            <person name="Durrant A."/>
            <person name="Berry C."/>
            <person name="Palma L."/>
            <person name="Ormskirk M."/>
            <person name="Cox M.O."/>
        </authorList>
    </citation>
    <scope>NUCLEOTIDE SEQUENCE [LARGE SCALE GENOMIC DNA]</scope>
    <source>
        <strain evidence="1 2">1821L</strain>
    </source>
</reference>